<dbReference type="Proteomes" id="UP000250266">
    <property type="component" value="Unassembled WGS sequence"/>
</dbReference>
<proteinExistence type="predicted"/>
<keyword evidence="2" id="KW-1185">Reference proteome</keyword>
<gene>
    <name evidence="1" type="ORF">K432DRAFT_388218</name>
</gene>
<dbReference type="OrthoDB" id="5313288at2759"/>
<evidence type="ECO:0000313" key="1">
    <source>
        <dbReference type="EMBL" id="OCK85971.1"/>
    </source>
</evidence>
<name>A0A8E2ELA6_9PEZI</name>
<accession>A0A8E2ELA6</accession>
<protein>
    <submittedName>
        <fullName evidence="1">Uncharacterized protein</fullName>
    </submittedName>
</protein>
<reference evidence="1 2" key="1">
    <citation type="journal article" date="2016" name="Nat. Commun.">
        <title>Ectomycorrhizal ecology is imprinted in the genome of the dominant symbiotic fungus Cenococcum geophilum.</title>
        <authorList>
            <consortium name="DOE Joint Genome Institute"/>
            <person name="Peter M."/>
            <person name="Kohler A."/>
            <person name="Ohm R.A."/>
            <person name="Kuo A."/>
            <person name="Krutzmann J."/>
            <person name="Morin E."/>
            <person name="Arend M."/>
            <person name="Barry K.W."/>
            <person name="Binder M."/>
            <person name="Choi C."/>
            <person name="Clum A."/>
            <person name="Copeland A."/>
            <person name="Grisel N."/>
            <person name="Haridas S."/>
            <person name="Kipfer T."/>
            <person name="LaButti K."/>
            <person name="Lindquist E."/>
            <person name="Lipzen A."/>
            <person name="Maire R."/>
            <person name="Meier B."/>
            <person name="Mihaltcheva S."/>
            <person name="Molinier V."/>
            <person name="Murat C."/>
            <person name="Poggeler S."/>
            <person name="Quandt C.A."/>
            <person name="Sperisen C."/>
            <person name="Tritt A."/>
            <person name="Tisserant E."/>
            <person name="Crous P.W."/>
            <person name="Henrissat B."/>
            <person name="Nehls U."/>
            <person name="Egli S."/>
            <person name="Spatafora J.W."/>
            <person name="Grigoriev I.V."/>
            <person name="Martin F.M."/>
        </authorList>
    </citation>
    <scope>NUCLEOTIDE SEQUENCE [LARGE SCALE GENOMIC DNA]</scope>
    <source>
        <strain evidence="1 2">CBS 459.81</strain>
    </source>
</reference>
<evidence type="ECO:0000313" key="2">
    <source>
        <dbReference type="Proteomes" id="UP000250266"/>
    </source>
</evidence>
<organism evidence="1 2">
    <name type="scientific">Lepidopterella palustris CBS 459.81</name>
    <dbReference type="NCBI Taxonomy" id="1314670"/>
    <lineage>
        <taxon>Eukaryota</taxon>
        <taxon>Fungi</taxon>
        <taxon>Dikarya</taxon>
        <taxon>Ascomycota</taxon>
        <taxon>Pezizomycotina</taxon>
        <taxon>Dothideomycetes</taxon>
        <taxon>Pleosporomycetidae</taxon>
        <taxon>Mytilinidiales</taxon>
        <taxon>Argynnaceae</taxon>
        <taxon>Lepidopterella</taxon>
    </lineage>
</organism>
<sequence>MANSYLASLPTELLHNILSYSVGNNGEDNLAHYRGTNHPYYTLAATSRHLRDVVESFCQHLLLLHKDIVKFNPTASENKVAVVYRTVWVKWVARHCAFCGRNSGRKALMNRAISCCRQCDRKEWAEKLTMTAVMEKYNLSKLDLFTPNVLYPDNLSPALFFATYDCAGVETTMFMKSDVEARAKLIHGDDPIPEQKLRRNRRKRIEKWMPMRFIFGRWTLLEGQDLIKTKKFQILVEEERQRISARER</sequence>
<dbReference type="EMBL" id="KV744811">
    <property type="protein sequence ID" value="OCK85971.1"/>
    <property type="molecule type" value="Genomic_DNA"/>
</dbReference>
<dbReference type="AlphaFoldDB" id="A0A8E2ELA6"/>